<keyword evidence="1" id="KW-0175">Coiled coil</keyword>
<organism evidence="2 3">
    <name type="scientific">Legionella quinlivanii</name>
    <dbReference type="NCBI Taxonomy" id="45073"/>
    <lineage>
        <taxon>Bacteria</taxon>
        <taxon>Pseudomonadati</taxon>
        <taxon>Pseudomonadota</taxon>
        <taxon>Gammaproteobacteria</taxon>
        <taxon>Legionellales</taxon>
        <taxon>Legionellaceae</taxon>
        <taxon>Legionella</taxon>
    </lineage>
</organism>
<sequence length="287" mass="33558">MPVFSDEFKKKADQMIFILENAREGNFLSLLKLPYSMEEIGFKTEDQMYILLFRQFYYSLPDALKAKFSNGLCTYETLYDSGLNDWAPTPDQKYYYETPGVNTIAGYVKRVENFVKEKKWQNDMAFHQEKIDGLKKKREALTEQLNEHQNTLDVDKIADIRKQLSLNEDTLSYHIVQHRLLLEEVEITNLDKLLNARYIRDRSTLQHWVERFNLPTLYQLREEISKRTGIQPLWLPTLKKQVEGRIDKLVKESTAAFIAKAGGSPVYTRQEEKLCHTPLPVSPSPAQ</sequence>
<comment type="caution">
    <text evidence="2">The sequence shown here is derived from an EMBL/GenBank/DDBJ whole genome shotgun (WGS) entry which is preliminary data.</text>
</comment>
<feature type="coiled-coil region" evidence="1">
    <location>
        <begin position="117"/>
        <end position="151"/>
    </location>
</feature>
<proteinExistence type="predicted"/>
<gene>
    <name evidence="2" type="ORF">B1207_09840</name>
</gene>
<name>A0A364LHR4_9GAMM</name>
<accession>A0A364LHR4</accession>
<evidence type="ECO:0000313" key="2">
    <source>
        <dbReference type="EMBL" id="RAP35879.1"/>
    </source>
</evidence>
<evidence type="ECO:0000313" key="3">
    <source>
        <dbReference type="Proteomes" id="UP000249458"/>
    </source>
</evidence>
<dbReference type="RefSeq" id="WP_112219814.1">
    <property type="nucleotide sequence ID" value="NZ_MVJN01000007.1"/>
</dbReference>
<evidence type="ECO:0000256" key="1">
    <source>
        <dbReference type="SAM" id="Coils"/>
    </source>
</evidence>
<dbReference type="AlphaFoldDB" id="A0A364LHR4"/>
<protein>
    <submittedName>
        <fullName evidence="2">Uncharacterized protein</fullName>
    </submittedName>
</protein>
<dbReference type="Proteomes" id="UP000249458">
    <property type="component" value="Unassembled WGS sequence"/>
</dbReference>
<dbReference type="EMBL" id="MVJN01000007">
    <property type="protein sequence ID" value="RAP35879.1"/>
    <property type="molecule type" value="Genomic_DNA"/>
</dbReference>
<reference evidence="2 3" key="1">
    <citation type="submission" date="2017-02" db="EMBL/GenBank/DDBJ databases">
        <title>Legionella quilivanii strain from human: case report and whole genome sequencing analysis.</title>
        <authorList>
            <person name="Lalancette C."/>
            <person name="Leduc J.-M."/>
            <person name="Levesque S."/>
            <person name="Fournier E."/>
            <person name="Saoud J."/>
            <person name="Faucher S.P."/>
            <person name="Bernard K."/>
            <person name="Martineau C."/>
            <person name="Longtin J."/>
        </authorList>
    </citation>
    <scope>NUCLEOTIDE SEQUENCE [LARGE SCALE GENOMIC DNA]</scope>
    <source>
        <strain evidence="2 3">ID143958</strain>
    </source>
</reference>